<dbReference type="Pfam" id="PF04430">
    <property type="entry name" value="DUF498"/>
    <property type="match status" value="1"/>
</dbReference>
<dbReference type="GeneID" id="10836604"/>
<dbReference type="eggNOG" id="arCOG04337">
    <property type="taxonomic scope" value="Archaea"/>
</dbReference>
<organism evidence="1 2">
    <name type="scientific">Pyrococcus yayanosii (strain CH1 / JCM 16557)</name>
    <dbReference type="NCBI Taxonomy" id="529709"/>
    <lineage>
        <taxon>Archaea</taxon>
        <taxon>Methanobacteriati</taxon>
        <taxon>Methanobacteriota</taxon>
        <taxon>Thermococci</taxon>
        <taxon>Thermococcales</taxon>
        <taxon>Thermococcaceae</taxon>
        <taxon>Pyrococcus</taxon>
    </lineage>
</organism>
<sequence length="116" mass="13534">MGKVKFGRITIDGRTFEHDIVVYPSGRIDRRRKEISKRKHGTSHRLDPEELKEYLKEDFDVLLVGTGIYGMLSLLPEAKELVKNREVIEKPTPEALELFEELRKEKRVLAIFHVTC</sequence>
<evidence type="ECO:0000313" key="2">
    <source>
        <dbReference type="Proteomes" id="UP000008386"/>
    </source>
</evidence>
<dbReference type="PANTHER" id="PTHR15811:SF5">
    <property type="entry name" value="MTH938 DOMAIN-CONTAINING PROTEIN"/>
    <property type="match status" value="1"/>
</dbReference>
<dbReference type="EMBL" id="CP002779">
    <property type="protein sequence ID" value="AEH23734.1"/>
    <property type="molecule type" value="Genomic_DNA"/>
</dbReference>
<proteinExistence type="predicted"/>
<dbReference type="InterPro" id="IPR036748">
    <property type="entry name" value="MTH938-like_sf"/>
</dbReference>
<dbReference type="SUPFAM" id="SSF64076">
    <property type="entry name" value="MTH938-like"/>
    <property type="match status" value="1"/>
</dbReference>
<dbReference type="Proteomes" id="UP000008386">
    <property type="component" value="Chromosome"/>
</dbReference>
<evidence type="ECO:0000313" key="1">
    <source>
        <dbReference type="EMBL" id="AEH23734.1"/>
    </source>
</evidence>
<dbReference type="InterPro" id="IPR007523">
    <property type="entry name" value="NDUFAF3/AAMDC"/>
</dbReference>
<name>F8AFC7_PYRYC</name>
<dbReference type="AlphaFoldDB" id="F8AFC7"/>
<dbReference type="OrthoDB" id="117324at2157"/>
<dbReference type="InterPro" id="IPR034096">
    <property type="entry name" value="AAMDC"/>
</dbReference>
<reference evidence="1 2" key="1">
    <citation type="journal article" date="2011" name="J. Bacteriol.">
        <title>Complete genome sequence of the obligate piezophilic hyperthermophilic archaeon Pyrococcus yayanosii CH1.</title>
        <authorList>
            <person name="Jun X."/>
            <person name="Lupeng L."/>
            <person name="Minjuan X."/>
            <person name="Oger P."/>
            <person name="Fengping W."/>
            <person name="Jebbar M."/>
            <person name="Xiang X."/>
        </authorList>
    </citation>
    <scope>NUCLEOTIDE SEQUENCE [LARGE SCALE GENOMIC DNA]</scope>
    <source>
        <strain evidence="2">CH1 / JCM 16557</strain>
    </source>
</reference>
<dbReference type="CDD" id="cd05126">
    <property type="entry name" value="Mth938"/>
    <property type="match status" value="1"/>
</dbReference>
<dbReference type="GO" id="GO:0005737">
    <property type="term" value="C:cytoplasm"/>
    <property type="evidence" value="ECO:0007669"/>
    <property type="project" value="TreeGrafter"/>
</dbReference>
<keyword evidence="2" id="KW-1185">Reference proteome</keyword>
<dbReference type="Gene3D" id="3.40.1230.10">
    <property type="entry name" value="MTH938-like"/>
    <property type="match status" value="1"/>
</dbReference>
<dbReference type="STRING" id="529709.PYCH_00210"/>
<dbReference type="PANTHER" id="PTHR15811">
    <property type="entry name" value="MTH938 DOMAIN-CONTAINING PROTEIN"/>
    <property type="match status" value="1"/>
</dbReference>
<dbReference type="RefSeq" id="WP_013904792.1">
    <property type="nucleotide sequence ID" value="NC_015680.1"/>
</dbReference>
<dbReference type="HOGENOM" id="CLU_074390_5_0_2"/>
<gene>
    <name evidence="1" type="ordered locus">PYCH_00210</name>
</gene>
<protein>
    <submittedName>
        <fullName evidence="1">Uncharacterized protein</fullName>
    </submittedName>
</protein>
<dbReference type="KEGG" id="pya:PYCH_00210"/>
<accession>F8AFC7</accession>